<protein>
    <submittedName>
        <fullName evidence="4">Secreted protein</fullName>
    </submittedName>
</protein>
<feature type="signal peptide" evidence="2">
    <location>
        <begin position="1"/>
        <end position="18"/>
    </location>
</feature>
<sequence>MWRPVWLAVSGRSAALRAWPVAAAAITKIGQRVIILNDGSGPTETERENETASDNDNDHVRKALIARGRQRKRQRLKWVGEVSVLKSPSSSHSLVHRSFTTVIGVVVDSISGSKPKNGTVAVVAREEERSGRKRRRRRRKRSNNRRIRSVQRRTRSVTLTTPPPRWKVDLDETC</sequence>
<evidence type="ECO:0000256" key="2">
    <source>
        <dbReference type="SAM" id="SignalP"/>
    </source>
</evidence>
<evidence type="ECO:0000313" key="3">
    <source>
        <dbReference type="Proteomes" id="UP000887581"/>
    </source>
</evidence>
<dbReference type="AlphaFoldDB" id="A0A915PVH6"/>
<keyword evidence="3" id="KW-1185">Reference proteome</keyword>
<feature type="region of interest" description="Disordered" evidence="1">
    <location>
        <begin position="114"/>
        <end position="174"/>
    </location>
</feature>
<name>A0A915PVH6_9BILA</name>
<keyword evidence="2" id="KW-0732">Signal</keyword>
<organism evidence="3 4">
    <name type="scientific">Setaria digitata</name>
    <dbReference type="NCBI Taxonomy" id="48799"/>
    <lineage>
        <taxon>Eukaryota</taxon>
        <taxon>Metazoa</taxon>
        <taxon>Ecdysozoa</taxon>
        <taxon>Nematoda</taxon>
        <taxon>Chromadorea</taxon>
        <taxon>Rhabditida</taxon>
        <taxon>Spirurina</taxon>
        <taxon>Spiruromorpha</taxon>
        <taxon>Filarioidea</taxon>
        <taxon>Setariidae</taxon>
        <taxon>Setaria</taxon>
    </lineage>
</organism>
<accession>A0A915PVH6</accession>
<dbReference type="WBParaSite" id="sdigi.contig360.g7742.t1">
    <property type="protein sequence ID" value="sdigi.contig360.g7742.t1"/>
    <property type="gene ID" value="sdigi.contig360.g7742"/>
</dbReference>
<evidence type="ECO:0000256" key="1">
    <source>
        <dbReference type="SAM" id="MobiDB-lite"/>
    </source>
</evidence>
<proteinExistence type="predicted"/>
<dbReference type="Proteomes" id="UP000887581">
    <property type="component" value="Unplaced"/>
</dbReference>
<evidence type="ECO:0000313" key="4">
    <source>
        <dbReference type="WBParaSite" id="sdigi.contig360.g7742.t1"/>
    </source>
</evidence>
<feature type="chain" id="PRO_5036964282" evidence="2">
    <location>
        <begin position="19"/>
        <end position="174"/>
    </location>
</feature>
<feature type="compositionally biased region" description="Basic residues" evidence="1">
    <location>
        <begin position="131"/>
        <end position="155"/>
    </location>
</feature>
<reference evidence="4" key="1">
    <citation type="submission" date="2022-11" db="UniProtKB">
        <authorList>
            <consortium name="WormBaseParasite"/>
        </authorList>
    </citation>
    <scope>IDENTIFICATION</scope>
</reference>